<dbReference type="EC" id="1.2.99.2" evidence="4"/>
<evidence type="ECO:0000259" key="3">
    <source>
        <dbReference type="SMART" id="SM01008"/>
    </source>
</evidence>
<name>A0A132BSI5_9RHOB</name>
<dbReference type="InterPro" id="IPR008274">
    <property type="entry name" value="AldOxase/xan_DH_MoCoBD1"/>
</dbReference>
<dbReference type="PANTHER" id="PTHR11908:SF132">
    <property type="entry name" value="ALDEHYDE OXIDASE 1-RELATED"/>
    <property type="match status" value="1"/>
</dbReference>
<comment type="caution">
    <text evidence="4">The sequence shown here is derived from an EMBL/GenBank/DDBJ whole genome shotgun (WGS) entry which is preliminary data.</text>
</comment>
<evidence type="ECO:0000256" key="1">
    <source>
        <dbReference type="ARBA" id="ARBA00022505"/>
    </source>
</evidence>
<keyword evidence="1" id="KW-0500">Molybdenum</keyword>
<keyword evidence="5" id="KW-1185">Reference proteome</keyword>
<dbReference type="GO" id="GO:0005506">
    <property type="term" value="F:iron ion binding"/>
    <property type="evidence" value="ECO:0007669"/>
    <property type="project" value="InterPro"/>
</dbReference>
<sequence>MNKQVEKFGKSQPLTRVEDQRFLTGQGRYLEDTMPEGALTAYVFRSPVAHAEITTLNVEDARAADGVHLVLTQADLVAAGIEARLDGALVKNIDGSSGAAPVRPVLAGDRVRYVGEPVAVVIADTLDQARDAAELIEFDYDDLDVKLDLAVGGPEIHPEAPGNRAFNWGLGDKAATDAAFDKAAHTVRLQVVDNRIIVNSMEPRGCHAVWSQGRLHFTYGGQGVWAMKDQMVQKFNLSPEDVHVVTPDVGGGFGMKGMPYPEYFVVAQAARVLDRPVGWMSDRTEAMLSDNSGRDLTSLAELAFDADLKITAYRVHTHCNLGAYNSHFGQPIQTQLFSRVLAGVYDIQTAWLEVDGIYTNTTQVDAYRGAGRPEAIYVLERVMDRAARDLGVDPLELRRRNFIAPQKFPYRSVSDETYDVGDFNLVLSRLEKEADLAGFAARRAKDEAEGRYRGAGLCYYIESILGDPSESADVEFLEDGRVNIYVGTQSNGQGHETVYAKFLADQTGIPFSAITVIQGDSDRIAKGGGTGGSRSVTTQANATLATVDKMVTAFAPFIADELGVAAEAVEFDGETFRAPGSNLTPTVLEAAELARERGREDLLRHQATAVLDGRSFPNGAHLAEIVVDPETGQSVVDRYTVVDDFGNLINPMLAEGQVHGGVAQGLGQAMLEHVVYDTEGQLLTATFMDYAMPRAEDMPWVGFTSEPVPSTQNPMGMKGCGEAGTVGALAAVANAMQDALWDRGVRQVDMPFTPVKLWELLQDVPQAAE</sequence>
<evidence type="ECO:0000313" key="4">
    <source>
        <dbReference type="EMBL" id="KUP91274.1"/>
    </source>
</evidence>
<dbReference type="InterPro" id="IPR016208">
    <property type="entry name" value="Ald_Oxase/xanthine_DH-like"/>
</dbReference>
<dbReference type="Gene3D" id="3.30.365.10">
    <property type="entry name" value="Aldehyde oxidase/xanthine dehydrogenase, molybdopterin binding domain"/>
    <property type="match status" value="4"/>
</dbReference>
<dbReference type="SUPFAM" id="SSF54665">
    <property type="entry name" value="CO dehydrogenase molybdoprotein N-domain-like"/>
    <property type="match status" value="1"/>
</dbReference>
<evidence type="ECO:0000313" key="5">
    <source>
        <dbReference type="Proteomes" id="UP000068382"/>
    </source>
</evidence>
<dbReference type="PANTHER" id="PTHR11908">
    <property type="entry name" value="XANTHINE DEHYDROGENASE"/>
    <property type="match status" value="1"/>
</dbReference>
<organism evidence="4 5">
    <name type="scientific">Tritonibacter horizontis</name>
    <dbReference type="NCBI Taxonomy" id="1768241"/>
    <lineage>
        <taxon>Bacteria</taxon>
        <taxon>Pseudomonadati</taxon>
        <taxon>Pseudomonadota</taxon>
        <taxon>Alphaproteobacteria</taxon>
        <taxon>Rhodobacterales</taxon>
        <taxon>Paracoccaceae</taxon>
        <taxon>Tritonibacter</taxon>
    </lineage>
</organism>
<gene>
    <name evidence="4" type="primary">cutL_2</name>
    <name evidence="4" type="ORF">TRIHO_38470</name>
</gene>
<reference evidence="4 5" key="1">
    <citation type="submission" date="2015-12" db="EMBL/GenBank/DDBJ databases">
        <title>Genome sequence of the marine Rhodobacteraceae strain O3.65, Candidatus Tritonibacter horizontis.</title>
        <authorList>
            <person name="Poehlein A."/>
            <person name="Giebel H.A."/>
            <person name="Voget S."/>
            <person name="Brinkhoff T."/>
        </authorList>
    </citation>
    <scope>NUCLEOTIDE SEQUENCE [LARGE SCALE GENOMIC DNA]</scope>
    <source>
        <strain evidence="4 5">O3.65</strain>
    </source>
</reference>
<dbReference type="InterPro" id="IPR036856">
    <property type="entry name" value="Ald_Oxase/Xan_DH_a/b_sf"/>
</dbReference>
<dbReference type="InterPro" id="IPR037165">
    <property type="entry name" value="AldOxase/xan_DH_Mopterin-bd_sf"/>
</dbReference>
<dbReference type="SUPFAM" id="SSF56003">
    <property type="entry name" value="Molybdenum cofactor-binding domain"/>
    <property type="match status" value="1"/>
</dbReference>
<dbReference type="EMBL" id="LPUY01000100">
    <property type="protein sequence ID" value="KUP91274.1"/>
    <property type="molecule type" value="Genomic_DNA"/>
</dbReference>
<dbReference type="Pfam" id="PF01315">
    <property type="entry name" value="Ald_Xan_dh_C"/>
    <property type="match status" value="1"/>
</dbReference>
<dbReference type="InterPro" id="IPR046867">
    <property type="entry name" value="AldOxase/xan_DH_MoCoBD2"/>
</dbReference>
<dbReference type="OrthoDB" id="9758509at2"/>
<dbReference type="Gene3D" id="3.90.1170.50">
    <property type="entry name" value="Aldehyde oxidase/xanthine dehydrogenase, a/b hammerhead"/>
    <property type="match status" value="1"/>
</dbReference>
<keyword evidence="2 4" id="KW-0560">Oxidoreductase</keyword>
<dbReference type="PATRIC" id="fig|1768241.3.peg.4014"/>
<protein>
    <submittedName>
        <fullName evidence="4">Carbon monoxide dehydrogenase large chain</fullName>
        <ecNumber evidence="4">1.2.99.2</ecNumber>
    </submittedName>
</protein>
<accession>A0A132BSI5</accession>
<proteinExistence type="predicted"/>
<dbReference type="InterPro" id="IPR000674">
    <property type="entry name" value="Ald_Oxase/Xan_DH_a/b"/>
</dbReference>
<dbReference type="Pfam" id="PF20256">
    <property type="entry name" value="MoCoBD_2"/>
    <property type="match status" value="1"/>
</dbReference>
<dbReference type="RefSeq" id="WP_068247568.1">
    <property type="nucleotide sequence ID" value="NZ_LPUY01000100.1"/>
</dbReference>
<dbReference type="Pfam" id="PF02738">
    <property type="entry name" value="MoCoBD_1"/>
    <property type="match status" value="1"/>
</dbReference>
<dbReference type="GO" id="GO:0016491">
    <property type="term" value="F:oxidoreductase activity"/>
    <property type="evidence" value="ECO:0007669"/>
    <property type="project" value="UniProtKB-KW"/>
</dbReference>
<dbReference type="AlphaFoldDB" id="A0A132BSI5"/>
<evidence type="ECO:0000256" key="2">
    <source>
        <dbReference type="ARBA" id="ARBA00023002"/>
    </source>
</evidence>
<feature type="domain" description="Aldehyde oxidase/xanthine dehydrogenase a/b hammerhead" evidence="3">
    <location>
        <begin position="24"/>
        <end position="144"/>
    </location>
</feature>
<dbReference type="SMART" id="SM01008">
    <property type="entry name" value="Ald_Xan_dh_C"/>
    <property type="match status" value="1"/>
</dbReference>
<dbReference type="Proteomes" id="UP000068382">
    <property type="component" value="Unassembled WGS sequence"/>
</dbReference>